<feature type="region of interest" description="Disordered" evidence="1">
    <location>
        <begin position="495"/>
        <end position="558"/>
    </location>
</feature>
<keyword evidence="2" id="KW-1133">Transmembrane helix</keyword>
<comment type="caution">
    <text evidence="3">The sequence shown here is derived from an EMBL/GenBank/DDBJ whole genome shotgun (WGS) entry which is preliminary data.</text>
</comment>
<dbReference type="SUPFAM" id="SSF48371">
    <property type="entry name" value="ARM repeat"/>
    <property type="match status" value="1"/>
</dbReference>
<name>A0A835E559_9POAL</name>
<proteinExistence type="predicted"/>
<evidence type="ECO:0000256" key="2">
    <source>
        <dbReference type="SAM" id="Phobius"/>
    </source>
</evidence>
<evidence type="ECO:0000313" key="4">
    <source>
        <dbReference type="Proteomes" id="UP000636709"/>
    </source>
</evidence>
<feature type="compositionally biased region" description="Basic and acidic residues" evidence="1">
    <location>
        <begin position="506"/>
        <end position="521"/>
    </location>
</feature>
<evidence type="ECO:0000256" key="1">
    <source>
        <dbReference type="SAM" id="MobiDB-lite"/>
    </source>
</evidence>
<dbReference type="PANTHER" id="PTHR33115:SF25">
    <property type="entry name" value="CONDENSIN COMPLEX SUBUNIT 1 C-TERMINAL DOMAIN-CONTAINING PROTEIN"/>
    <property type="match status" value="1"/>
</dbReference>
<keyword evidence="2" id="KW-0812">Transmembrane</keyword>
<protein>
    <submittedName>
        <fullName evidence="3">Uncharacterized protein</fullName>
    </submittedName>
</protein>
<organism evidence="3 4">
    <name type="scientific">Digitaria exilis</name>
    <dbReference type="NCBI Taxonomy" id="1010633"/>
    <lineage>
        <taxon>Eukaryota</taxon>
        <taxon>Viridiplantae</taxon>
        <taxon>Streptophyta</taxon>
        <taxon>Embryophyta</taxon>
        <taxon>Tracheophyta</taxon>
        <taxon>Spermatophyta</taxon>
        <taxon>Magnoliopsida</taxon>
        <taxon>Liliopsida</taxon>
        <taxon>Poales</taxon>
        <taxon>Poaceae</taxon>
        <taxon>PACMAD clade</taxon>
        <taxon>Panicoideae</taxon>
        <taxon>Panicodae</taxon>
        <taxon>Paniceae</taxon>
        <taxon>Anthephorinae</taxon>
        <taxon>Digitaria</taxon>
    </lineage>
</organism>
<dbReference type="PANTHER" id="PTHR33115">
    <property type="entry name" value="ARM REPEAT SUPERFAMILY PROTEIN"/>
    <property type="match status" value="1"/>
</dbReference>
<dbReference type="InterPro" id="IPR011989">
    <property type="entry name" value="ARM-like"/>
</dbReference>
<reference evidence="3" key="1">
    <citation type="submission" date="2020-07" db="EMBL/GenBank/DDBJ databases">
        <title>Genome sequence and genetic diversity analysis of an under-domesticated orphan crop, white fonio (Digitaria exilis).</title>
        <authorList>
            <person name="Bennetzen J.L."/>
            <person name="Chen S."/>
            <person name="Ma X."/>
            <person name="Wang X."/>
            <person name="Yssel A.E.J."/>
            <person name="Chaluvadi S.R."/>
            <person name="Johnson M."/>
            <person name="Gangashetty P."/>
            <person name="Hamidou F."/>
            <person name="Sanogo M.D."/>
            <person name="Zwaenepoel A."/>
            <person name="Wallace J."/>
            <person name="Van De Peer Y."/>
            <person name="Van Deynze A."/>
        </authorList>
    </citation>
    <scope>NUCLEOTIDE SEQUENCE</scope>
    <source>
        <tissue evidence="3">Leaves</tissue>
    </source>
</reference>
<sequence length="703" mass="78159">MVARLCEVCCGGGVTWCLALQIIFMGTVVVPFQTMSCAIVCLYVCSGPFACIALALWRIAQRDYGEGDAGNGNLMPALDIFYSLVLLQGGLYVIWMSWPLFDASEADALRAYREQLGLPDARWCHRYLDSYLSDMRARCWREPVSIRGRTLYIFAFDSLDSGQWNDMVSGVRIIVAFVLLGANVRPQFLRFRSRIQKLIDALGWRGRATMREPAARIVAHLAGDIRLAQFPGAMESISSLLQEEKETTGQDSNELILQGLAILEGLASDHHNCRVICGAPGDLVCKIMAPLTSAKLIYNLSNRDWADVVSGCFKVLHKIIKAPGKGSRMLRREICSNKQSISNLKSILEHGHEHDGLEELQMEAMGILTQLALDVSIDLAKETKETLIKKQLQIFLADGEEVEEEAAVVLNTLRECAGRTLLSLSTENTSLTIMIAQNDIISDLTRMLDAKNTMTCRSIAAQILENLCTHCDLDKQWVKETLLPKVLTEILSSKRGIPENGVSPSNHEESQHISAPRKNDEENQNISTQQGDMETQETSSSTEDQNKSSDGAGGNEEQTTTASLMQEAFLSLALVTRDKLVSADDFDDAVQKIGVGPGQFVARIKAIVEDNCQETAESLRIVKLSRRIVEPMMERDRYAQHFKNKEFVKSLSNASEIMSNLESCMLFAGTDFRRNKTMRPLLFDIEKRAISRLGLRNTAPVCC</sequence>
<feature type="transmembrane region" description="Helical" evidence="2">
    <location>
        <begin position="39"/>
        <end position="60"/>
    </location>
</feature>
<keyword evidence="4" id="KW-1185">Reference proteome</keyword>
<dbReference type="InterPro" id="IPR016024">
    <property type="entry name" value="ARM-type_fold"/>
</dbReference>
<dbReference type="AlphaFoldDB" id="A0A835E559"/>
<gene>
    <name evidence="3" type="ORF">HU200_057154</name>
</gene>
<evidence type="ECO:0000313" key="3">
    <source>
        <dbReference type="EMBL" id="KAF8661056.1"/>
    </source>
</evidence>
<dbReference type="Gene3D" id="1.25.10.10">
    <property type="entry name" value="Leucine-rich Repeat Variant"/>
    <property type="match status" value="2"/>
</dbReference>
<feature type="transmembrane region" description="Helical" evidence="2">
    <location>
        <begin position="12"/>
        <end position="32"/>
    </location>
</feature>
<feature type="transmembrane region" description="Helical" evidence="2">
    <location>
        <begin position="80"/>
        <end position="101"/>
    </location>
</feature>
<dbReference type="Proteomes" id="UP000636709">
    <property type="component" value="Unassembled WGS sequence"/>
</dbReference>
<dbReference type="EMBL" id="JACEFO010002416">
    <property type="protein sequence ID" value="KAF8661056.1"/>
    <property type="molecule type" value="Genomic_DNA"/>
</dbReference>
<accession>A0A835E559</accession>
<dbReference type="OrthoDB" id="689499at2759"/>
<feature type="compositionally biased region" description="Polar residues" evidence="1">
    <location>
        <begin position="524"/>
        <end position="543"/>
    </location>
</feature>
<keyword evidence="2" id="KW-0472">Membrane</keyword>